<name>A0A414AP26_9FIRM</name>
<dbReference type="RefSeq" id="WP_002573200.1">
    <property type="nucleotide sequence ID" value="NZ_BAABZS010000001.1"/>
</dbReference>
<comment type="caution">
    <text evidence="2">The sequence shown here is derived from an EMBL/GenBank/DDBJ whole genome shotgun (WGS) entry which is preliminary data.</text>
</comment>
<gene>
    <name evidence="2" type="ORF">DW839_23705</name>
</gene>
<reference evidence="2 3" key="1">
    <citation type="submission" date="2018-08" db="EMBL/GenBank/DDBJ databases">
        <title>A genome reference for cultivated species of the human gut microbiota.</title>
        <authorList>
            <person name="Zou Y."/>
            <person name="Xue W."/>
            <person name="Luo G."/>
        </authorList>
    </citation>
    <scope>NUCLEOTIDE SEQUENCE [LARGE SCALE GENOMIC DNA]</scope>
    <source>
        <strain evidence="2 3">AM35-14</strain>
    </source>
</reference>
<protein>
    <submittedName>
        <fullName evidence="2">XRE family transcriptional regulator</fullName>
    </submittedName>
</protein>
<dbReference type="InterPro" id="IPR001387">
    <property type="entry name" value="Cro/C1-type_HTH"/>
</dbReference>
<dbReference type="PROSITE" id="PS50943">
    <property type="entry name" value="HTH_CROC1"/>
    <property type="match status" value="1"/>
</dbReference>
<dbReference type="CDD" id="cd00093">
    <property type="entry name" value="HTH_XRE"/>
    <property type="match status" value="1"/>
</dbReference>
<dbReference type="SUPFAM" id="SSF47413">
    <property type="entry name" value="lambda repressor-like DNA-binding domains"/>
    <property type="match status" value="1"/>
</dbReference>
<evidence type="ECO:0000313" key="3">
    <source>
        <dbReference type="Proteomes" id="UP000283975"/>
    </source>
</evidence>
<organism evidence="2 3">
    <name type="scientific">Enterocloster bolteae</name>
    <dbReference type="NCBI Taxonomy" id="208479"/>
    <lineage>
        <taxon>Bacteria</taxon>
        <taxon>Bacillati</taxon>
        <taxon>Bacillota</taxon>
        <taxon>Clostridia</taxon>
        <taxon>Lachnospirales</taxon>
        <taxon>Lachnospiraceae</taxon>
        <taxon>Enterocloster</taxon>
    </lineage>
</organism>
<accession>A0A414AP26</accession>
<dbReference type="Pfam" id="PF01381">
    <property type="entry name" value="HTH_3"/>
    <property type="match status" value="1"/>
</dbReference>
<evidence type="ECO:0000313" key="2">
    <source>
        <dbReference type="EMBL" id="RHC51854.1"/>
    </source>
</evidence>
<dbReference type="EMBL" id="QSHZ01000031">
    <property type="protein sequence ID" value="RHC51854.1"/>
    <property type="molecule type" value="Genomic_DNA"/>
</dbReference>
<dbReference type="SMART" id="SM00530">
    <property type="entry name" value="HTH_XRE"/>
    <property type="match status" value="1"/>
</dbReference>
<dbReference type="InterPro" id="IPR010982">
    <property type="entry name" value="Lambda_DNA-bd_dom_sf"/>
</dbReference>
<dbReference type="GO" id="GO:0003677">
    <property type="term" value="F:DNA binding"/>
    <property type="evidence" value="ECO:0007669"/>
    <property type="project" value="InterPro"/>
</dbReference>
<feature type="domain" description="HTH cro/C1-type" evidence="1">
    <location>
        <begin position="7"/>
        <end position="60"/>
    </location>
</feature>
<proteinExistence type="predicted"/>
<dbReference type="Proteomes" id="UP000283975">
    <property type="component" value="Unassembled WGS sequence"/>
</dbReference>
<dbReference type="Gene3D" id="1.10.260.40">
    <property type="entry name" value="lambda repressor-like DNA-binding domains"/>
    <property type="match status" value="1"/>
</dbReference>
<evidence type="ECO:0000259" key="1">
    <source>
        <dbReference type="PROSITE" id="PS50943"/>
    </source>
</evidence>
<sequence length="61" mass="6737">MKVGEYLKEQREQQGLSHAKLAKAAGVSKRSLIYWEQGRDMSVEVADKVLKALGATYKIGA</sequence>
<dbReference type="AlphaFoldDB" id="A0A414AP26"/>